<reference evidence="2" key="1">
    <citation type="journal article" date="2021" name="G3 (Bethesda)">
        <title>Chromosome assembled and annotated genome sequence of Aspergillus flavus NRRL 3357.</title>
        <authorList>
            <person name="Skerker J.M."/>
            <person name="Pianalto K.M."/>
            <person name="Mondo S.J."/>
            <person name="Yang K."/>
            <person name="Arkin A.P."/>
            <person name="Keller N.P."/>
            <person name="Grigoriev I.V."/>
            <person name="Louise Glass N.L."/>
        </authorList>
    </citation>
    <scope>NUCLEOTIDE SEQUENCE [LARGE SCALE GENOMIC DNA]</scope>
    <source>
        <strain evidence="2">ATCC 200026 / FGSC A1120 / IAM 13836 / NRRL 3357 / JCM 12722 / SRRC 167</strain>
    </source>
</reference>
<accession>A0A7U2MSW4</accession>
<dbReference type="EMBL" id="CP044619">
    <property type="protein sequence ID" value="QRD89213.1"/>
    <property type="molecule type" value="Genomic_DNA"/>
</dbReference>
<gene>
    <name evidence="1" type="ORF">F9C07_11305</name>
</gene>
<dbReference type="AlphaFoldDB" id="A0A7U2MSW4"/>
<evidence type="ECO:0000313" key="2">
    <source>
        <dbReference type="Proteomes" id="UP000596276"/>
    </source>
</evidence>
<evidence type="ECO:0000313" key="1">
    <source>
        <dbReference type="EMBL" id="QRD89213.1"/>
    </source>
</evidence>
<protein>
    <submittedName>
        <fullName evidence="1">Uncharacterized protein</fullName>
    </submittedName>
</protein>
<keyword evidence="2" id="KW-1185">Reference proteome</keyword>
<sequence length="76" mass="8531">MSESPTEKFSQGNNLLVRIFLQDADSRIVGYSKKGTIALPRWRNAGRAQHIRLVRMRIALKAGPAEIQIRPVDCLA</sequence>
<organism evidence="1 2">
    <name type="scientific">Aspergillus flavus (strain ATCC 200026 / FGSC A1120 / IAM 13836 / NRRL 3357 / JCM 12722 / SRRC 167)</name>
    <dbReference type="NCBI Taxonomy" id="332952"/>
    <lineage>
        <taxon>Eukaryota</taxon>
        <taxon>Fungi</taxon>
        <taxon>Dikarya</taxon>
        <taxon>Ascomycota</taxon>
        <taxon>Pezizomycotina</taxon>
        <taxon>Eurotiomycetes</taxon>
        <taxon>Eurotiomycetidae</taxon>
        <taxon>Eurotiales</taxon>
        <taxon>Aspergillaceae</taxon>
        <taxon>Aspergillus</taxon>
        <taxon>Aspergillus subgen. Circumdati</taxon>
    </lineage>
</organism>
<proteinExistence type="predicted"/>
<name>A0A7U2MSW4_ASPFN</name>
<dbReference type="VEuPathDB" id="FungiDB:F9C07_11305"/>
<dbReference type="Proteomes" id="UP000596276">
    <property type="component" value="Chromosome 1"/>
</dbReference>